<evidence type="ECO:0000256" key="3">
    <source>
        <dbReference type="PIRSR" id="PIRSR602678-1"/>
    </source>
</evidence>
<dbReference type="InterPro" id="IPR002678">
    <property type="entry name" value="DUF34/NIF3"/>
</dbReference>
<evidence type="ECO:0000256" key="1">
    <source>
        <dbReference type="ARBA" id="ARBA00006964"/>
    </source>
</evidence>
<feature type="binding site" evidence="3">
    <location>
        <position position="104"/>
    </location>
    <ligand>
        <name>a divalent metal cation</name>
        <dbReference type="ChEBI" id="CHEBI:60240"/>
        <label>1</label>
    </ligand>
</feature>
<feature type="binding site" evidence="3">
    <location>
        <position position="66"/>
    </location>
    <ligand>
        <name>a divalent metal cation</name>
        <dbReference type="ChEBI" id="CHEBI:60240"/>
        <label>1</label>
    </ligand>
</feature>
<dbReference type="SUPFAM" id="SSF102705">
    <property type="entry name" value="NIF3 (NGG1p interacting factor 3)-like"/>
    <property type="match status" value="1"/>
</dbReference>
<evidence type="ECO:0000313" key="5">
    <source>
        <dbReference type="Proteomes" id="UP000739565"/>
    </source>
</evidence>
<feature type="binding site" evidence="3">
    <location>
        <position position="232"/>
    </location>
    <ligand>
        <name>a divalent metal cation</name>
        <dbReference type="ChEBI" id="CHEBI:60240"/>
        <label>1</label>
    </ligand>
</feature>
<accession>A0A953T4J2</accession>
<feature type="binding site" evidence="3">
    <location>
        <position position="67"/>
    </location>
    <ligand>
        <name>a divalent metal cation</name>
        <dbReference type="ChEBI" id="CHEBI:60240"/>
        <label>1</label>
    </ligand>
</feature>
<dbReference type="AlphaFoldDB" id="A0A953T4J2"/>
<dbReference type="GO" id="GO:0005737">
    <property type="term" value="C:cytoplasm"/>
    <property type="evidence" value="ECO:0007669"/>
    <property type="project" value="TreeGrafter"/>
</dbReference>
<dbReference type="PANTHER" id="PTHR13799">
    <property type="entry name" value="NGG1 INTERACTING FACTOR 3"/>
    <property type="match status" value="1"/>
</dbReference>
<dbReference type="Pfam" id="PF01784">
    <property type="entry name" value="DUF34_NIF3"/>
    <property type="match status" value="1"/>
</dbReference>
<comment type="caution">
    <text evidence="4">The sequence shown here is derived from an EMBL/GenBank/DDBJ whole genome shotgun (WGS) entry which is preliminary data.</text>
</comment>
<keyword evidence="2 3" id="KW-0479">Metal-binding</keyword>
<gene>
    <name evidence="4" type="ORF">KZZ10_04495</name>
</gene>
<dbReference type="NCBIfam" id="TIGR00486">
    <property type="entry name" value="YbgI_SA1388"/>
    <property type="match status" value="1"/>
</dbReference>
<keyword evidence="5" id="KW-1185">Reference proteome</keyword>
<evidence type="ECO:0000313" key="4">
    <source>
        <dbReference type="EMBL" id="MBZ1349897.1"/>
    </source>
</evidence>
<reference evidence="4" key="1">
    <citation type="submission" date="2021-07" db="EMBL/GenBank/DDBJ databases">
        <title>New genus and species of the family Alcaligenaceae.</title>
        <authorList>
            <person name="Hahn M.W."/>
        </authorList>
    </citation>
    <scope>NUCLEOTIDE SEQUENCE</scope>
    <source>
        <strain evidence="4">LF4-65</strain>
    </source>
</reference>
<dbReference type="Proteomes" id="UP000739565">
    <property type="component" value="Unassembled WGS sequence"/>
</dbReference>
<comment type="similarity">
    <text evidence="1">Belongs to the GTP cyclohydrolase I type 2/NIF3 family.</text>
</comment>
<dbReference type="GO" id="GO:0046872">
    <property type="term" value="F:metal ion binding"/>
    <property type="evidence" value="ECO:0007669"/>
    <property type="project" value="UniProtKB-KW"/>
</dbReference>
<organism evidence="4 5">
    <name type="scientific">Zwartia hollandica</name>
    <dbReference type="NCBI Taxonomy" id="324606"/>
    <lineage>
        <taxon>Bacteria</taxon>
        <taxon>Pseudomonadati</taxon>
        <taxon>Pseudomonadota</taxon>
        <taxon>Betaproteobacteria</taxon>
        <taxon>Burkholderiales</taxon>
        <taxon>Alcaligenaceae</taxon>
        <taxon>Zwartia</taxon>
    </lineage>
</organism>
<dbReference type="PANTHER" id="PTHR13799:SF14">
    <property type="entry name" value="GTP CYCLOHYDROLASE 1 TYPE 2 HOMOLOG"/>
    <property type="match status" value="1"/>
</dbReference>
<feature type="binding site" evidence="3">
    <location>
        <position position="236"/>
    </location>
    <ligand>
        <name>a divalent metal cation</name>
        <dbReference type="ChEBI" id="CHEBI:60240"/>
        <label>1</label>
    </ligand>
</feature>
<evidence type="ECO:0000256" key="2">
    <source>
        <dbReference type="ARBA" id="ARBA00022723"/>
    </source>
</evidence>
<dbReference type="RefSeq" id="WP_259660309.1">
    <property type="nucleotide sequence ID" value="NZ_JAHXRI010000006.1"/>
</dbReference>
<dbReference type="InterPro" id="IPR036069">
    <property type="entry name" value="DUF34/NIF3_sf"/>
</dbReference>
<name>A0A953T4J2_9BURK</name>
<sequence length="264" mass="27857">MTSVSTRELCAWLDATLKASSFKDYCPNGLQVEGCERVSHIIAGVTASQALIEVAIDRGADAILVHHGWFWRGEDPRVRGTQRTRLAALLAANINLIAYHLPLDAHPTLGNNAQLASRLGLVADRQQPDASDPTSPPRTAGASNLIWLGSMPGAATLGQVAKQVAARLGREPLVVGAVDQPAQTIAWCTGAAQGMFSEAIDAGANVFITGEVSEPTVHLARESGVGFIGAGHHATERYGVQALALAVQQQFGLKVDFIDIDNPV</sequence>
<dbReference type="EMBL" id="JAHXRI010000006">
    <property type="protein sequence ID" value="MBZ1349897.1"/>
    <property type="molecule type" value="Genomic_DNA"/>
</dbReference>
<protein>
    <submittedName>
        <fullName evidence="4">Nif3-like dinuclear metal center hexameric protein</fullName>
    </submittedName>
</protein>
<dbReference type="Gene3D" id="3.40.1390.30">
    <property type="entry name" value="NIF3 (NGG1p interacting factor 3)-like"/>
    <property type="match status" value="2"/>
</dbReference>
<proteinExistence type="inferred from homology"/>